<keyword evidence="2" id="KW-1185">Reference proteome</keyword>
<reference evidence="2" key="1">
    <citation type="submission" date="2013-01" db="EMBL/GenBank/DDBJ databases">
        <title>Draft Genome Sequence of a Mulberry Tree, Morus notabilis C.K. Schneid.</title>
        <authorList>
            <person name="He N."/>
            <person name="Zhao S."/>
        </authorList>
    </citation>
    <scope>NUCLEOTIDE SEQUENCE</scope>
</reference>
<sequence length="55" mass="6512">MANQLFRHVMKPWIEVAPVLLDFPWKCSVCPKLETIVEERAEECDDDDEVDDDYQ</sequence>
<evidence type="ECO:0000313" key="1">
    <source>
        <dbReference type="EMBL" id="EXB74646.1"/>
    </source>
</evidence>
<dbReference type="PANTHER" id="PTHR36063:SF1">
    <property type="entry name" value="ARABIDOPSIS THALIANA GENOMIC DNA, CHROMOSOME 5, P1 CLONE:MOK16"/>
    <property type="match status" value="1"/>
</dbReference>
<dbReference type="EMBL" id="KE344650">
    <property type="protein sequence ID" value="EXB74646.1"/>
    <property type="molecule type" value="Genomic_DNA"/>
</dbReference>
<dbReference type="AlphaFoldDB" id="W9R6R4"/>
<name>W9R6R4_9ROSA</name>
<organism evidence="1 2">
    <name type="scientific">Morus notabilis</name>
    <dbReference type="NCBI Taxonomy" id="981085"/>
    <lineage>
        <taxon>Eukaryota</taxon>
        <taxon>Viridiplantae</taxon>
        <taxon>Streptophyta</taxon>
        <taxon>Embryophyta</taxon>
        <taxon>Tracheophyta</taxon>
        <taxon>Spermatophyta</taxon>
        <taxon>Magnoliopsida</taxon>
        <taxon>eudicotyledons</taxon>
        <taxon>Gunneridae</taxon>
        <taxon>Pentapetalae</taxon>
        <taxon>rosids</taxon>
        <taxon>fabids</taxon>
        <taxon>Rosales</taxon>
        <taxon>Moraceae</taxon>
        <taxon>Moreae</taxon>
        <taxon>Morus</taxon>
    </lineage>
</organism>
<gene>
    <name evidence="1" type="ORF">L484_007652</name>
</gene>
<evidence type="ECO:0000313" key="2">
    <source>
        <dbReference type="Proteomes" id="UP000030645"/>
    </source>
</evidence>
<protein>
    <submittedName>
        <fullName evidence="1">Uncharacterized protein</fullName>
    </submittedName>
</protein>
<accession>W9R6R4</accession>
<dbReference type="Proteomes" id="UP000030645">
    <property type="component" value="Unassembled WGS sequence"/>
</dbReference>
<dbReference type="PANTHER" id="PTHR36063">
    <property type="entry name" value="ARABIDOPSIS THALIANA GENOMIC DNA, CHROMOSOME 5, P1 CLONE:MOK16"/>
    <property type="match status" value="1"/>
</dbReference>
<proteinExistence type="predicted"/>